<reference evidence="2 3" key="1">
    <citation type="submission" date="2020-02" db="EMBL/GenBank/DDBJ databases">
        <title>Paenibacillus sp. nov., isolated from rhizosphere soil of tomato.</title>
        <authorList>
            <person name="Weon H.-Y."/>
            <person name="Lee S.A."/>
        </authorList>
    </citation>
    <scope>NUCLEOTIDE SEQUENCE [LARGE SCALE GENOMIC DNA]</scope>
    <source>
        <strain evidence="2 3">14171R-81</strain>
    </source>
</reference>
<dbReference type="InterPro" id="IPR029068">
    <property type="entry name" value="Glyas_Bleomycin-R_OHBP_Dase"/>
</dbReference>
<evidence type="ECO:0000259" key="1">
    <source>
        <dbReference type="PROSITE" id="PS51819"/>
    </source>
</evidence>
<dbReference type="PROSITE" id="PS51819">
    <property type="entry name" value="VOC"/>
    <property type="match status" value="1"/>
</dbReference>
<keyword evidence="3" id="KW-1185">Reference proteome</keyword>
<evidence type="ECO:0000313" key="3">
    <source>
        <dbReference type="Proteomes" id="UP000479114"/>
    </source>
</evidence>
<dbReference type="RefSeq" id="WP_162640150.1">
    <property type="nucleotide sequence ID" value="NZ_CP048286.1"/>
</dbReference>
<dbReference type="Pfam" id="PF00903">
    <property type="entry name" value="Glyoxalase"/>
    <property type="match status" value="1"/>
</dbReference>
<dbReference type="SUPFAM" id="SSF54593">
    <property type="entry name" value="Glyoxalase/Bleomycin resistance protein/Dihydroxybiphenyl dioxygenase"/>
    <property type="match status" value="1"/>
</dbReference>
<dbReference type="Proteomes" id="UP000479114">
    <property type="component" value="Chromosome"/>
</dbReference>
<evidence type="ECO:0000313" key="2">
    <source>
        <dbReference type="EMBL" id="QHW31342.1"/>
    </source>
</evidence>
<proteinExistence type="predicted"/>
<dbReference type="EMBL" id="CP048286">
    <property type="protein sequence ID" value="QHW31342.1"/>
    <property type="molecule type" value="Genomic_DNA"/>
</dbReference>
<organism evidence="2 3">
    <name type="scientific">Paenibacillus rhizovicinus</name>
    <dbReference type="NCBI Taxonomy" id="2704463"/>
    <lineage>
        <taxon>Bacteria</taxon>
        <taxon>Bacillati</taxon>
        <taxon>Bacillota</taxon>
        <taxon>Bacilli</taxon>
        <taxon>Bacillales</taxon>
        <taxon>Paenibacillaceae</taxon>
        <taxon>Paenibacillus</taxon>
    </lineage>
</organism>
<dbReference type="AlphaFoldDB" id="A0A6C0P3U1"/>
<protein>
    <submittedName>
        <fullName evidence="2">VOC family protein</fullName>
    </submittedName>
</protein>
<dbReference type="InterPro" id="IPR004360">
    <property type="entry name" value="Glyas_Fos-R_dOase_dom"/>
</dbReference>
<dbReference type="CDD" id="cd06587">
    <property type="entry name" value="VOC"/>
    <property type="match status" value="1"/>
</dbReference>
<dbReference type="Gene3D" id="3.10.180.10">
    <property type="entry name" value="2,3-Dihydroxybiphenyl 1,2-Dioxygenase, domain 1"/>
    <property type="match status" value="1"/>
</dbReference>
<gene>
    <name evidence="2" type="ORF">GZH47_11130</name>
</gene>
<sequence length="137" mass="15806">MGVHSLGAIFIRVSNLENSIPFYSALGLRFRGIEDWDPGRAATFYLLPDHDGFPLMTLVESDKVQVLEYHSYNLNATNVREIYRDLELSGYKLRPVEEWSSPWNHHIMFDVYDPDGHPINIIEVIPINQAQAVQVHR</sequence>
<feature type="domain" description="VOC" evidence="1">
    <location>
        <begin position="5"/>
        <end position="124"/>
    </location>
</feature>
<accession>A0A6C0P3U1</accession>
<dbReference type="KEGG" id="prz:GZH47_11130"/>
<name>A0A6C0P3U1_9BACL</name>
<dbReference type="InterPro" id="IPR037523">
    <property type="entry name" value="VOC_core"/>
</dbReference>